<organism evidence="2 3">
    <name type="scientific">Macrophomina phaseolina (strain MS6)</name>
    <name type="common">Charcoal rot fungus</name>
    <dbReference type="NCBI Taxonomy" id="1126212"/>
    <lineage>
        <taxon>Eukaryota</taxon>
        <taxon>Fungi</taxon>
        <taxon>Dikarya</taxon>
        <taxon>Ascomycota</taxon>
        <taxon>Pezizomycotina</taxon>
        <taxon>Dothideomycetes</taxon>
        <taxon>Dothideomycetes incertae sedis</taxon>
        <taxon>Botryosphaeriales</taxon>
        <taxon>Botryosphaeriaceae</taxon>
        <taxon>Macrophomina</taxon>
    </lineage>
</organism>
<proteinExistence type="predicted"/>
<feature type="transmembrane region" description="Helical" evidence="1">
    <location>
        <begin position="74"/>
        <end position="99"/>
    </location>
</feature>
<dbReference type="InParanoid" id="K2SIE2"/>
<dbReference type="Proteomes" id="UP000007129">
    <property type="component" value="Unassembled WGS sequence"/>
</dbReference>
<dbReference type="VEuPathDB" id="FungiDB:MPH_00438"/>
<keyword evidence="1" id="KW-0472">Membrane</keyword>
<dbReference type="AlphaFoldDB" id="K2SIE2"/>
<protein>
    <submittedName>
        <fullName evidence="2">Uncharacterized protein</fullName>
    </submittedName>
</protein>
<reference evidence="2 3" key="1">
    <citation type="journal article" date="2012" name="BMC Genomics">
        <title>Tools to kill: Genome of one of the most destructive plant pathogenic fungi Macrophomina phaseolina.</title>
        <authorList>
            <person name="Islam M.S."/>
            <person name="Haque M.S."/>
            <person name="Islam M.M."/>
            <person name="Emdad E.M."/>
            <person name="Halim A."/>
            <person name="Hossen Q.M.M."/>
            <person name="Hossain M.Z."/>
            <person name="Ahmed B."/>
            <person name="Rahim S."/>
            <person name="Rahman M.S."/>
            <person name="Alam M.M."/>
            <person name="Hou S."/>
            <person name="Wan X."/>
            <person name="Saito J.A."/>
            <person name="Alam M."/>
        </authorList>
    </citation>
    <scope>NUCLEOTIDE SEQUENCE [LARGE SCALE GENOMIC DNA]</scope>
    <source>
        <strain evidence="2 3">MS6</strain>
    </source>
</reference>
<keyword evidence="1" id="KW-0812">Transmembrane</keyword>
<dbReference type="EMBL" id="AHHD01000026">
    <property type="protein sequence ID" value="EKG22259.1"/>
    <property type="molecule type" value="Genomic_DNA"/>
</dbReference>
<name>K2SIE2_MACPH</name>
<evidence type="ECO:0000313" key="3">
    <source>
        <dbReference type="Proteomes" id="UP000007129"/>
    </source>
</evidence>
<accession>K2SIE2</accession>
<dbReference type="HOGENOM" id="CLU_2184457_0_0_1"/>
<evidence type="ECO:0000256" key="1">
    <source>
        <dbReference type="SAM" id="Phobius"/>
    </source>
</evidence>
<comment type="caution">
    <text evidence="2">The sequence shown here is derived from an EMBL/GenBank/DDBJ whole genome shotgun (WGS) entry which is preliminary data.</text>
</comment>
<keyword evidence="1" id="KW-1133">Transmembrane helix</keyword>
<sequence length="109" mass="12230">MLFGRQHVVFGQEVGAKGKGMEQISWAGVHNCSFFFSIAFFCCSNSCCFFSRLRLRHGERCERCLVRANPYLPLFSIHLLSFSVCSTSALISLPAAWVASVRRSRTSKS</sequence>
<evidence type="ECO:0000313" key="2">
    <source>
        <dbReference type="EMBL" id="EKG22259.1"/>
    </source>
</evidence>
<gene>
    <name evidence="2" type="ORF">MPH_00438</name>
</gene>